<feature type="chain" id="PRO_5045116487" description="OST48 middle domain-containing protein" evidence="2">
    <location>
        <begin position="20"/>
        <end position="363"/>
    </location>
</feature>
<reference evidence="4 5" key="1">
    <citation type="submission" date="2020-02" db="EMBL/GenBank/DDBJ databases">
        <authorList>
            <person name="Ma Q."/>
            <person name="Huang Y."/>
            <person name="Song X."/>
            <person name="Pei D."/>
        </authorList>
    </citation>
    <scope>NUCLEOTIDE SEQUENCE [LARGE SCALE GENOMIC DNA]</scope>
    <source>
        <strain evidence="4">Sxm20200214</strain>
        <tissue evidence="4">Leaf</tissue>
    </source>
</reference>
<evidence type="ECO:0000313" key="5">
    <source>
        <dbReference type="Proteomes" id="UP000886595"/>
    </source>
</evidence>
<evidence type="ECO:0000259" key="3">
    <source>
        <dbReference type="Pfam" id="PF23358"/>
    </source>
</evidence>
<evidence type="ECO:0000313" key="4">
    <source>
        <dbReference type="EMBL" id="KAG2301007.1"/>
    </source>
</evidence>
<dbReference type="InterPro" id="IPR005013">
    <property type="entry name" value="DDOST_48_kDa_subunit"/>
</dbReference>
<gene>
    <name evidence="4" type="ORF">Bca52824_029658</name>
</gene>
<dbReference type="AlphaFoldDB" id="A0A8X7V3R4"/>
<feature type="transmembrane region" description="Helical" evidence="1">
    <location>
        <begin position="339"/>
        <end position="361"/>
    </location>
</feature>
<dbReference type="EMBL" id="JAAMPC010000007">
    <property type="protein sequence ID" value="KAG2301007.1"/>
    <property type="molecule type" value="Genomic_DNA"/>
</dbReference>
<dbReference type="PANTHER" id="PTHR10830">
    <property type="entry name" value="DOLICHYL-DIPHOSPHOOLIGOSACCHARIDE--PROTEIN GLYCOSYLTRANSFERASE 48 KDA SUBUNIT"/>
    <property type="match status" value="1"/>
</dbReference>
<keyword evidence="1" id="KW-0812">Transmembrane</keyword>
<sequence>MNHSRSVALLSLFLVPVLSFSFSVDNPTDSGNCRRPITQIISFYALSNPLAEDSKLALQRYGPVLVRWAHQSSSPPPQSLNSGRDLILSADTSASDLIRGIATECGVDFDEDSSAMVIDHSSFSVSDVDVDHTLIAADDLVAILGKHKIEAPLLFTGVAHSLNPTNNLVFKLLSASPSANPSSKLSSPPHLTASAISLVSLIQARNNARVMISGSLQLFSDSLVHHRVGEADEPAIYRIKDDLVFSVEILEWSGNSWEPYVADDVQVQFYMMSPYVLKTLSTDKKGMFHTSFKVPDVYGVFQFKVEYEKLGYTTLSLSKQITVRPYRHNEYERFIPTAYPYYGACFTTMAGFSVFSFVYLYHK</sequence>
<feature type="signal peptide" evidence="2">
    <location>
        <begin position="1"/>
        <end position="19"/>
    </location>
</feature>
<keyword evidence="1" id="KW-1133">Transmembrane helix</keyword>
<keyword evidence="1" id="KW-0472">Membrane</keyword>
<name>A0A8X7V3R4_BRACI</name>
<dbReference type="Pfam" id="PF23358">
    <property type="entry name" value="OST48_MD"/>
    <property type="match status" value="1"/>
</dbReference>
<comment type="caution">
    <text evidence="4">The sequence shown here is derived from an EMBL/GenBank/DDBJ whole genome shotgun (WGS) entry which is preliminary data.</text>
</comment>
<dbReference type="InterPro" id="IPR055459">
    <property type="entry name" value="OST48_MD"/>
</dbReference>
<organism evidence="4 5">
    <name type="scientific">Brassica carinata</name>
    <name type="common">Ethiopian mustard</name>
    <name type="synonym">Abyssinian cabbage</name>
    <dbReference type="NCBI Taxonomy" id="52824"/>
    <lineage>
        <taxon>Eukaryota</taxon>
        <taxon>Viridiplantae</taxon>
        <taxon>Streptophyta</taxon>
        <taxon>Embryophyta</taxon>
        <taxon>Tracheophyta</taxon>
        <taxon>Spermatophyta</taxon>
        <taxon>Magnoliopsida</taxon>
        <taxon>eudicotyledons</taxon>
        <taxon>Gunneridae</taxon>
        <taxon>Pentapetalae</taxon>
        <taxon>rosids</taxon>
        <taxon>malvids</taxon>
        <taxon>Brassicales</taxon>
        <taxon>Brassicaceae</taxon>
        <taxon>Brassiceae</taxon>
        <taxon>Brassica</taxon>
    </lineage>
</organism>
<dbReference type="GO" id="GO:0008250">
    <property type="term" value="C:oligosaccharyltransferase complex"/>
    <property type="evidence" value="ECO:0007669"/>
    <property type="project" value="TreeGrafter"/>
</dbReference>
<proteinExistence type="predicted"/>
<dbReference type="Proteomes" id="UP000886595">
    <property type="component" value="Unassembled WGS sequence"/>
</dbReference>
<keyword evidence="2" id="KW-0732">Signal</keyword>
<keyword evidence="5" id="KW-1185">Reference proteome</keyword>
<dbReference type="GO" id="GO:0018279">
    <property type="term" value="P:protein N-linked glycosylation via asparagine"/>
    <property type="evidence" value="ECO:0007669"/>
    <property type="project" value="UniProtKB-UniRule"/>
</dbReference>
<accession>A0A8X7V3R4</accession>
<protein>
    <recommendedName>
        <fullName evidence="3">OST48 middle domain-containing protein</fullName>
    </recommendedName>
</protein>
<dbReference type="OrthoDB" id="29105at2759"/>
<evidence type="ECO:0000256" key="1">
    <source>
        <dbReference type="SAM" id="Phobius"/>
    </source>
</evidence>
<dbReference type="PANTHER" id="PTHR10830:SF5">
    <property type="entry name" value="DOLICHYL-DIPHOSPHOOLIGOSACCHARIDE--PROTEIN GLYCOSYLTRANSFERASE 48 KDA SUBUNIT"/>
    <property type="match status" value="1"/>
</dbReference>
<feature type="domain" description="OST48 middle" evidence="3">
    <location>
        <begin position="225"/>
        <end position="363"/>
    </location>
</feature>
<evidence type="ECO:0000256" key="2">
    <source>
        <dbReference type="SAM" id="SignalP"/>
    </source>
</evidence>